<dbReference type="SUPFAM" id="SSF109998">
    <property type="entry name" value="Triger factor/SurA peptide-binding domain-like"/>
    <property type="match status" value="1"/>
</dbReference>
<name>A0A6P1NEA5_9PROT</name>
<dbReference type="GO" id="GO:0003755">
    <property type="term" value="F:peptidyl-prolyl cis-trans isomerase activity"/>
    <property type="evidence" value="ECO:0007669"/>
    <property type="project" value="UniProtKB-KW"/>
</dbReference>
<evidence type="ECO:0000256" key="3">
    <source>
        <dbReference type="ARBA" id="ARBA00022764"/>
    </source>
</evidence>
<dbReference type="PANTHER" id="PTHR47637">
    <property type="entry name" value="CHAPERONE SURA"/>
    <property type="match status" value="1"/>
</dbReference>
<reference evidence="12 13" key="1">
    <citation type="submission" date="2020-01" db="EMBL/GenBank/DDBJ databases">
        <title>Genome sequencing of strain KACC 21507.</title>
        <authorList>
            <person name="Heo J."/>
            <person name="Kim S.-J."/>
            <person name="Kim J.-S."/>
            <person name="Hong S.-B."/>
            <person name="Kwon S.-W."/>
        </authorList>
    </citation>
    <scope>NUCLEOTIDE SEQUENCE [LARGE SCALE GENOMIC DNA]</scope>
    <source>
        <strain evidence="12 13">KACC 21507</strain>
    </source>
</reference>
<keyword evidence="4 9" id="KW-0697">Rotamase</keyword>
<dbReference type="Gene3D" id="1.10.4030.10">
    <property type="entry name" value="Porin chaperone SurA, peptide-binding domain"/>
    <property type="match status" value="1"/>
</dbReference>
<dbReference type="InterPro" id="IPR027304">
    <property type="entry name" value="Trigger_fact/SurA_dom_sf"/>
</dbReference>
<protein>
    <recommendedName>
        <fullName evidence="1">Parvulin-like PPIase</fullName>
    </recommendedName>
    <alternativeName>
        <fullName evidence="7">Peptidyl-prolyl cis-trans isomerase plp</fullName>
    </alternativeName>
    <alternativeName>
        <fullName evidence="8">Rotamase plp</fullName>
    </alternativeName>
</protein>
<evidence type="ECO:0000256" key="2">
    <source>
        <dbReference type="ARBA" id="ARBA00022729"/>
    </source>
</evidence>
<dbReference type="Gene3D" id="3.10.50.40">
    <property type="match status" value="1"/>
</dbReference>
<feature type="domain" description="PpiC" evidence="11">
    <location>
        <begin position="192"/>
        <end position="290"/>
    </location>
</feature>
<proteinExistence type="predicted"/>
<dbReference type="Pfam" id="PF00639">
    <property type="entry name" value="Rotamase"/>
    <property type="match status" value="1"/>
</dbReference>
<evidence type="ECO:0000256" key="8">
    <source>
        <dbReference type="ARBA" id="ARBA00031484"/>
    </source>
</evidence>
<evidence type="ECO:0000256" key="1">
    <source>
        <dbReference type="ARBA" id="ARBA00018370"/>
    </source>
</evidence>
<keyword evidence="2 10" id="KW-0732">Signal</keyword>
<dbReference type="InterPro" id="IPR046357">
    <property type="entry name" value="PPIase_dom_sf"/>
</dbReference>
<dbReference type="AlphaFoldDB" id="A0A6P1NEA5"/>
<organism evidence="12 13">
    <name type="scientific">Aristophania vespae</name>
    <dbReference type="NCBI Taxonomy" id="2697033"/>
    <lineage>
        <taxon>Bacteria</taxon>
        <taxon>Pseudomonadati</taxon>
        <taxon>Pseudomonadota</taxon>
        <taxon>Alphaproteobacteria</taxon>
        <taxon>Acetobacterales</taxon>
        <taxon>Acetobacteraceae</taxon>
        <taxon>Aristophania</taxon>
    </lineage>
</organism>
<dbReference type="PROSITE" id="PS51257">
    <property type="entry name" value="PROKAR_LIPOPROTEIN"/>
    <property type="match status" value="1"/>
</dbReference>
<keyword evidence="13" id="KW-1185">Reference proteome</keyword>
<dbReference type="InterPro" id="IPR050280">
    <property type="entry name" value="OMP_Chaperone_SurA"/>
</dbReference>
<dbReference type="SUPFAM" id="SSF54534">
    <property type="entry name" value="FKBP-like"/>
    <property type="match status" value="1"/>
</dbReference>
<dbReference type="PANTHER" id="PTHR47637:SF1">
    <property type="entry name" value="CHAPERONE SURA"/>
    <property type="match status" value="1"/>
</dbReference>
<keyword evidence="5" id="KW-0143">Chaperone</keyword>
<feature type="signal peptide" evidence="10">
    <location>
        <begin position="1"/>
        <end position="27"/>
    </location>
</feature>
<dbReference type="KEGG" id="bomb:GT348_05955"/>
<evidence type="ECO:0000256" key="9">
    <source>
        <dbReference type="PROSITE-ProRule" id="PRU00278"/>
    </source>
</evidence>
<evidence type="ECO:0000256" key="4">
    <source>
        <dbReference type="ARBA" id="ARBA00023110"/>
    </source>
</evidence>
<sequence>MLFSFRSALLSVTACSCALLFSNAAYAAHKAKPAPVAESSLASHPEAEGEIIAVVNGQVLTKRDVNDRAQLFVLSTGLPVSPETMRRMRGQIIHQLIDERLKTQEMLRRHIIIEPEQIADAINTIEARNGMPKNALRQRLSSDGISLTTLIDQIRVQIGWMQVLRQELGPKNRVTPEQIAEREKALQAEAGRPQYFLSEIFVPVEDPRHDEVELEFTQMIIKQLRKGAPFPIVAAQFSQDQSALDGGAMGWVQEDHLDPAVVEVVRAMPNRAISNPIKVPGGYVIATVQARRLVGKEMGTLITLRQAFFPFQSLLNPQDPTDEQKLTLQKATRASQTLSSCQAVEELNKSLGAKRPSNPGTQILERLTPQMRGVLEKLPLNKATHPLVARDGIALLMVCSREQKNLAQQTPGQIADQLMNERIEQTAQQLQRALHRRAVIKIRPSVREFLKKNAE</sequence>
<evidence type="ECO:0000256" key="6">
    <source>
        <dbReference type="ARBA" id="ARBA00023235"/>
    </source>
</evidence>
<dbReference type="EMBL" id="CP047652">
    <property type="protein sequence ID" value="QHI95849.1"/>
    <property type="molecule type" value="Genomic_DNA"/>
</dbReference>
<keyword evidence="6 9" id="KW-0413">Isomerase</keyword>
<dbReference type="PROSITE" id="PS50198">
    <property type="entry name" value="PPIC_PPIASE_2"/>
    <property type="match status" value="1"/>
</dbReference>
<dbReference type="Proteomes" id="UP000463975">
    <property type="component" value="Chromosome"/>
</dbReference>
<evidence type="ECO:0000313" key="13">
    <source>
        <dbReference type="Proteomes" id="UP000463975"/>
    </source>
</evidence>
<evidence type="ECO:0000313" key="12">
    <source>
        <dbReference type="EMBL" id="QHI95849.1"/>
    </source>
</evidence>
<dbReference type="RefSeq" id="WP_160618924.1">
    <property type="nucleotide sequence ID" value="NZ_CP047652.1"/>
</dbReference>
<gene>
    <name evidence="12" type="ORF">GT348_05955</name>
</gene>
<evidence type="ECO:0000256" key="5">
    <source>
        <dbReference type="ARBA" id="ARBA00023186"/>
    </source>
</evidence>
<accession>A0A6P1NEA5</accession>
<dbReference type="InterPro" id="IPR015391">
    <property type="entry name" value="SurA_N"/>
</dbReference>
<dbReference type="Pfam" id="PF09312">
    <property type="entry name" value="SurA_N"/>
    <property type="match status" value="1"/>
</dbReference>
<evidence type="ECO:0000256" key="10">
    <source>
        <dbReference type="SAM" id="SignalP"/>
    </source>
</evidence>
<dbReference type="InterPro" id="IPR000297">
    <property type="entry name" value="PPIase_PpiC"/>
</dbReference>
<evidence type="ECO:0000256" key="7">
    <source>
        <dbReference type="ARBA" id="ARBA00030642"/>
    </source>
</evidence>
<evidence type="ECO:0000259" key="11">
    <source>
        <dbReference type="PROSITE" id="PS50198"/>
    </source>
</evidence>
<feature type="chain" id="PRO_5027089848" description="Parvulin-like PPIase" evidence="10">
    <location>
        <begin position="28"/>
        <end position="455"/>
    </location>
</feature>
<keyword evidence="3" id="KW-0574">Periplasm</keyword>